<accession>A0ABY4GUK7</accession>
<dbReference type="Pfam" id="PF12645">
    <property type="entry name" value="HTH_16"/>
    <property type="match status" value="1"/>
</dbReference>
<feature type="domain" description="Helix-turn-helix conjugative transposon-like" evidence="1">
    <location>
        <begin position="7"/>
        <end position="61"/>
    </location>
</feature>
<reference evidence="2 3" key="1">
    <citation type="submission" date="2022-04" db="EMBL/GenBank/DDBJ databases">
        <title>Halobacillus sp. isolated from saltern.</title>
        <authorList>
            <person name="Won M."/>
            <person name="Lee C.-M."/>
            <person name="Woen H.-Y."/>
            <person name="Kwon S.-W."/>
        </authorList>
    </citation>
    <scope>NUCLEOTIDE SEQUENCE [LARGE SCALE GENOMIC DNA]</scope>
    <source>
        <strain evidence="2 3">SSTM10-2</strain>
    </source>
</reference>
<evidence type="ECO:0000313" key="3">
    <source>
        <dbReference type="Proteomes" id="UP000831880"/>
    </source>
</evidence>
<name>A0ABY4GUK7_9BACI</name>
<proteinExistence type="predicted"/>
<protein>
    <submittedName>
        <fullName evidence="2">Helix-turn-helix domain-containing protein</fullName>
    </submittedName>
</protein>
<dbReference type="RefSeq" id="WP_244751186.1">
    <property type="nucleotide sequence ID" value="NZ_CP095074.1"/>
</dbReference>
<dbReference type="Proteomes" id="UP000831880">
    <property type="component" value="Chromosome"/>
</dbReference>
<dbReference type="EMBL" id="CP095074">
    <property type="protein sequence ID" value="UOQ91575.1"/>
    <property type="molecule type" value="Genomic_DNA"/>
</dbReference>
<dbReference type="InterPro" id="IPR024760">
    <property type="entry name" value="HTH_dom_conjug_TS-like"/>
</dbReference>
<keyword evidence="3" id="KW-1185">Reference proteome</keyword>
<sequence>MTTLLNLTKKAQQNDNEAINTIIEKFEPKIGLSLKQTSPQEQEDLYQELKIKTIEIVCQYDIESTEGFWEFKKKVERQQEC</sequence>
<organism evidence="2 3">
    <name type="scientific">Halobacillus shinanisalinarum</name>
    <dbReference type="NCBI Taxonomy" id="2932258"/>
    <lineage>
        <taxon>Bacteria</taxon>
        <taxon>Bacillati</taxon>
        <taxon>Bacillota</taxon>
        <taxon>Bacilli</taxon>
        <taxon>Bacillales</taxon>
        <taxon>Bacillaceae</taxon>
        <taxon>Halobacillus</taxon>
    </lineage>
</organism>
<evidence type="ECO:0000313" key="2">
    <source>
        <dbReference type="EMBL" id="UOQ91575.1"/>
    </source>
</evidence>
<gene>
    <name evidence="2" type="ORF">MUO14_13500</name>
</gene>
<evidence type="ECO:0000259" key="1">
    <source>
        <dbReference type="Pfam" id="PF12645"/>
    </source>
</evidence>